<feature type="domain" description="PTS EIIB type-2" evidence="12">
    <location>
        <begin position="396"/>
        <end position="484"/>
    </location>
</feature>
<name>R3TSW9_9ENTE</name>
<comment type="caution">
    <text evidence="14">The sequence shown here is derived from an EMBL/GenBank/DDBJ whole genome shotgun (WGS) entry which is preliminary data.</text>
</comment>
<dbReference type="Proteomes" id="UP000013785">
    <property type="component" value="Unassembled WGS sequence"/>
</dbReference>
<comment type="function">
    <text evidence="8">The phosphoenolpyruvate-dependent sugar phosphotransferase system (sugar PTS), a major carbohydrate active transport system, catalyzes the phosphorylation of incoming sugar substrates concomitantly with their translocation across the cell membrane. The enzyme II UlaABC PTS system is involved in ascorbate transport.</text>
</comment>
<dbReference type="EMBL" id="AJAT01000013">
    <property type="protein sequence ID" value="EOL44674.1"/>
    <property type="molecule type" value="Genomic_DNA"/>
</dbReference>
<dbReference type="PROSITE" id="PS51099">
    <property type="entry name" value="PTS_EIIB_TYPE_2"/>
    <property type="match status" value="1"/>
</dbReference>
<keyword evidence="5" id="KW-0808">Transferase</keyword>
<evidence type="ECO:0000256" key="2">
    <source>
        <dbReference type="ARBA" id="ARBA00022448"/>
    </source>
</evidence>
<dbReference type="InterPro" id="IPR036634">
    <property type="entry name" value="PRD_sf"/>
</dbReference>
<evidence type="ECO:0000256" key="5">
    <source>
        <dbReference type="ARBA" id="ARBA00022679"/>
    </source>
</evidence>
<evidence type="ECO:0000259" key="11">
    <source>
        <dbReference type="PROSITE" id="PS51094"/>
    </source>
</evidence>
<evidence type="ECO:0000256" key="10">
    <source>
        <dbReference type="ARBA" id="ARBA00042072"/>
    </source>
</evidence>
<evidence type="ECO:0000313" key="15">
    <source>
        <dbReference type="Proteomes" id="UP000013785"/>
    </source>
</evidence>
<protein>
    <recommendedName>
        <fullName evidence="9">Ascorbate-specific PTS system EIIA component</fullName>
    </recommendedName>
    <alternativeName>
        <fullName evidence="10">Ascorbate-specific phosphotransferase enzyme IIA component</fullName>
    </alternativeName>
</protein>
<dbReference type="eggNOG" id="COG1762">
    <property type="taxonomic scope" value="Bacteria"/>
</dbReference>
<keyword evidence="4" id="KW-0597">Phosphoprotein</keyword>
<dbReference type="InterPro" id="IPR013011">
    <property type="entry name" value="PTS_EIIB_2"/>
</dbReference>
<evidence type="ECO:0000256" key="9">
    <source>
        <dbReference type="ARBA" id="ARBA00041175"/>
    </source>
</evidence>
<dbReference type="GO" id="GO:0005737">
    <property type="term" value="C:cytoplasm"/>
    <property type="evidence" value="ECO:0007669"/>
    <property type="project" value="UniProtKB-SubCell"/>
</dbReference>
<dbReference type="CDD" id="cd00211">
    <property type="entry name" value="PTS_IIA_fru"/>
    <property type="match status" value="1"/>
</dbReference>
<dbReference type="SUPFAM" id="SSF63520">
    <property type="entry name" value="PTS-regulatory domain, PRD"/>
    <property type="match status" value="1"/>
</dbReference>
<dbReference type="InterPro" id="IPR016152">
    <property type="entry name" value="PTrfase/Anion_transptr"/>
</dbReference>
<evidence type="ECO:0000256" key="7">
    <source>
        <dbReference type="ARBA" id="ARBA00022777"/>
    </source>
</evidence>
<dbReference type="OrthoDB" id="369398at2"/>
<dbReference type="eggNOG" id="COG3711">
    <property type="taxonomic scope" value="Bacteria"/>
</dbReference>
<dbReference type="GO" id="GO:0016301">
    <property type="term" value="F:kinase activity"/>
    <property type="evidence" value="ECO:0007669"/>
    <property type="project" value="UniProtKB-KW"/>
</dbReference>
<keyword evidence="7" id="KW-0418">Kinase</keyword>
<dbReference type="Gene3D" id="3.40.50.2300">
    <property type="match status" value="1"/>
</dbReference>
<dbReference type="Pfam" id="PF00874">
    <property type="entry name" value="PRD"/>
    <property type="match status" value="1"/>
</dbReference>
<dbReference type="SUPFAM" id="SSF55804">
    <property type="entry name" value="Phoshotransferase/anion transport protein"/>
    <property type="match status" value="1"/>
</dbReference>
<dbReference type="CDD" id="cd05568">
    <property type="entry name" value="PTS_IIB_bgl_like"/>
    <property type="match status" value="1"/>
</dbReference>
<dbReference type="GO" id="GO:0009401">
    <property type="term" value="P:phosphoenolpyruvate-dependent sugar phosphotransferase system"/>
    <property type="evidence" value="ECO:0007669"/>
    <property type="project" value="UniProtKB-KW"/>
</dbReference>
<dbReference type="PANTHER" id="PTHR36203">
    <property type="entry name" value="ASCORBATE-SPECIFIC PTS SYSTEM EIIA COMPONENT"/>
    <property type="match status" value="1"/>
</dbReference>
<feature type="domain" description="PRD" evidence="13">
    <location>
        <begin position="283"/>
        <end position="390"/>
    </location>
</feature>
<dbReference type="GO" id="GO:0008982">
    <property type="term" value="F:protein-N(PI)-phosphohistidine-sugar phosphotransferase activity"/>
    <property type="evidence" value="ECO:0007669"/>
    <property type="project" value="InterPro"/>
</dbReference>
<dbReference type="AlphaFoldDB" id="R3TSW9"/>
<evidence type="ECO:0000256" key="4">
    <source>
        <dbReference type="ARBA" id="ARBA00022553"/>
    </source>
</evidence>
<dbReference type="Pfam" id="PF00359">
    <property type="entry name" value="PTS_EIIA_2"/>
    <property type="match status" value="1"/>
</dbReference>
<dbReference type="InterPro" id="IPR051351">
    <property type="entry name" value="Ascorbate-PTS_EIIA_comp"/>
</dbReference>
<dbReference type="STRING" id="154621.RV11_GL002423"/>
<dbReference type="Gene3D" id="3.40.930.10">
    <property type="entry name" value="Mannitol-specific EII, Chain A"/>
    <property type="match status" value="1"/>
</dbReference>
<dbReference type="PROSITE" id="PS51372">
    <property type="entry name" value="PRD_2"/>
    <property type="match status" value="1"/>
</dbReference>
<dbReference type="PANTHER" id="PTHR36203:SF1">
    <property type="entry name" value="ASCORBATE-SPECIFIC PTS SYSTEM EIIA COMPONENT"/>
    <property type="match status" value="1"/>
</dbReference>
<keyword evidence="15" id="KW-1185">Reference proteome</keyword>
<dbReference type="Gene3D" id="1.10.1790.10">
    <property type="entry name" value="PRD domain"/>
    <property type="match status" value="1"/>
</dbReference>
<feature type="domain" description="PTS EIIA type-2" evidence="11">
    <location>
        <begin position="536"/>
        <end position="679"/>
    </location>
</feature>
<proteinExistence type="predicted"/>
<dbReference type="HOGENOM" id="CLU_013442_1_0_9"/>
<evidence type="ECO:0000256" key="3">
    <source>
        <dbReference type="ARBA" id="ARBA00022490"/>
    </source>
</evidence>
<evidence type="ECO:0000313" key="14">
    <source>
        <dbReference type="EMBL" id="EOL44674.1"/>
    </source>
</evidence>
<evidence type="ECO:0000256" key="6">
    <source>
        <dbReference type="ARBA" id="ARBA00022683"/>
    </source>
</evidence>
<organism evidence="14 15">
    <name type="scientific">Enterococcus phoeniculicola ATCC BAA-412</name>
    <dbReference type="NCBI Taxonomy" id="1158610"/>
    <lineage>
        <taxon>Bacteria</taxon>
        <taxon>Bacillati</taxon>
        <taxon>Bacillota</taxon>
        <taxon>Bacilli</taxon>
        <taxon>Lactobacillales</taxon>
        <taxon>Enterococcaceae</taxon>
        <taxon>Enterococcus</taxon>
    </lineage>
</organism>
<evidence type="ECO:0000259" key="13">
    <source>
        <dbReference type="PROSITE" id="PS51372"/>
    </source>
</evidence>
<sequence>MINYKMSYLMSGDETEYSIDEVQMRTGMKKEMLMLEIGKVNEVIYQMALPEISMEENVLLIPKNVKKKWLDILFEEKETEIVYTETERQLMIYLLVFMEEEEYSVFHFQEFFSVSKNTILSDLRKLREKISKKQIVLDYSRKRGFVLSGLEITIRSTAYQMLGELVGAKNGTRLVNKGLFTKSICLYADVRTDFSKTIEIFGLSVVPSRFEEMVYFISYLFCRVSGHEITINQEDKLLLEKLLSYQASNYFLANWTEIKNKTSEAFYFTILFMTVIQGEIQDKSLEFLLECAGDMIHEVERLAAIEFQNYRKLLLDLFYHLVPAYFRIRFHFPLGNVLIDEIKLQYSEIFEITKVALFPLKKLIQQTIPDEEIGYFTILFGGEIRSQKERKEDIQLRALILCPSGISSSLIMKSELQELFPQIDFHEARSVESFKSEGSEAFDMIFSSIPIKTQNRLYVIKPIMTQLEKNMLLRTVQEDFLFPKILIPSVNEIIDIILPHIELKKGVSKEKLYKAVQRKVSKEMKRREDDRPMLSELLTRDMIQLSDEPMNWEQAIEFAAQPLKENGKIESSYVTAMIDKVKDYGPFIHIGKGVALPHARPEDGVNQLGMSLLKVKDPVLLLDDEKHAIQIFICLAAVDNEVHLKALASLTKILSNKEKLEALLLASSQEEIYQIITKGEEEE</sequence>
<comment type="subcellular location">
    <subcellularLocation>
        <location evidence="1">Cytoplasm</location>
    </subcellularLocation>
</comment>
<dbReference type="SUPFAM" id="SSF52794">
    <property type="entry name" value="PTS system IIB component-like"/>
    <property type="match status" value="1"/>
</dbReference>
<dbReference type="RefSeq" id="WP_010768154.1">
    <property type="nucleotide sequence ID" value="NZ_ASWE01000003.1"/>
</dbReference>
<dbReference type="PROSITE" id="PS51094">
    <property type="entry name" value="PTS_EIIA_TYPE_2"/>
    <property type="match status" value="1"/>
</dbReference>
<reference evidence="14 15" key="1">
    <citation type="submission" date="2013-02" db="EMBL/GenBank/DDBJ databases">
        <title>The Genome Sequence of Enterococcus phoeniculicola BAA-412.</title>
        <authorList>
            <consortium name="The Broad Institute Genome Sequencing Platform"/>
            <consortium name="The Broad Institute Genome Sequencing Center for Infectious Disease"/>
            <person name="Earl A.M."/>
            <person name="Gilmore M.S."/>
            <person name="Lebreton F."/>
            <person name="Walker B."/>
            <person name="Young S.K."/>
            <person name="Zeng Q."/>
            <person name="Gargeya S."/>
            <person name="Fitzgerald M."/>
            <person name="Haas B."/>
            <person name="Abouelleil A."/>
            <person name="Alvarado L."/>
            <person name="Arachchi H.M."/>
            <person name="Berlin A.M."/>
            <person name="Chapman S.B."/>
            <person name="Dewar J."/>
            <person name="Goldberg J."/>
            <person name="Griggs A."/>
            <person name="Gujja S."/>
            <person name="Hansen M."/>
            <person name="Howarth C."/>
            <person name="Imamovic A."/>
            <person name="Larimer J."/>
            <person name="McCowan C."/>
            <person name="Murphy C."/>
            <person name="Neiman D."/>
            <person name="Pearson M."/>
            <person name="Priest M."/>
            <person name="Roberts A."/>
            <person name="Saif S."/>
            <person name="Shea T."/>
            <person name="Sisk P."/>
            <person name="Sykes S."/>
            <person name="Wortman J."/>
            <person name="Nusbaum C."/>
            <person name="Birren B."/>
        </authorList>
    </citation>
    <scope>NUCLEOTIDE SEQUENCE [LARGE SCALE GENOMIC DNA]</scope>
    <source>
        <strain evidence="14 15">ATCC BAA-412</strain>
    </source>
</reference>
<dbReference type="InterPro" id="IPR011608">
    <property type="entry name" value="PRD"/>
</dbReference>
<keyword evidence="2" id="KW-0813">Transport</keyword>
<accession>R3TSW9</accession>
<dbReference type="InterPro" id="IPR036095">
    <property type="entry name" value="PTS_EIIB-like_sf"/>
</dbReference>
<evidence type="ECO:0000259" key="12">
    <source>
        <dbReference type="PROSITE" id="PS51099"/>
    </source>
</evidence>
<dbReference type="GO" id="GO:0006355">
    <property type="term" value="P:regulation of DNA-templated transcription"/>
    <property type="evidence" value="ECO:0007669"/>
    <property type="project" value="InterPro"/>
</dbReference>
<dbReference type="PATRIC" id="fig|1158610.3.peg.1476"/>
<keyword evidence="6" id="KW-0598">Phosphotransferase system</keyword>
<dbReference type="InterPro" id="IPR002178">
    <property type="entry name" value="PTS_EIIA_type-2_dom"/>
</dbReference>
<gene>
    <name evidence="14" type="ORF">UC3_01491</name>
</gene>
<evidence type="ECO:0000256" key="8">
    <source>
        <dbReference type="ARBA" id="ARBA00037387"/>
    </source>
</evidence>
<keyword evidence="3" id="KW-0963">Cytoplasm</keyword>
<evidence type="ECO:0000256" key="1">
    <source>
        <dbReference type="ARBA" id="ARBA00004496"/>
    </source>
</evidence>
<dbReference type="PROSITE" id="PS00372">
    <property type="entry name" value="PTS_EIIA_TYPE_2_HIS"/>
    <property type="match status" value="1"/>
</dbReference>